<evidence type="ECO:0000313" key="2">
    <source>
        <dbReference type="Proteomes" id="UP000187203"/>
    </source>
</evidence>
<dbReference type="EMBL" id="AWUE01021796">
    <property type="protein sequence ID" value="OMO60979.1"/>
    <property type="molecule type" value="Genomic_DNA"/>
</dbReference>
<gene>
    <name evidence="1" type="ORF">COLO4_33641</name>
</gene>
<protein>
    <submittedName>
        <fullName evidence="1">Uncharacterized protein</fullName>
    </submittedName>
</protein>
<dbReference type="AlphaFoldDB" id="A0A1R3GSF0"/>
<comment type="caution">
    <text evidence="1">The sequence shown here is derived from an EMBL/GenBank/DDBJ whole genome shotgun (WGS) entry which is preliminary data.</text>
</comment>
<proteinExistence type="predicted"/>
<reference evidence="2" key="1">
    <citation type="submission" date="2013-09" db="EMBL/GenBank/DDBJ databases">
        <title>Corchorus olitorius genome sequencing.</title>
        <authorList>
            <person name="Alam M."/>
            <person name="Haque M.S."/>
            <person name="Islam M.S."/>
            <person name="Emdad E.M."/>
            <person name="Islam M.M."/>
            <person name="Ahmed B."/>
            <person name="Halim A."/>
            <person name="Hossen Q.M.M."/>
            <person name="Hossain M.Z."/>
            <person name="Ahmed R."/>
            <person name="Khan M.M."/>
            <person name="Islam R."/>
            <person name="Rashid M.M."/>
            <person name="Khan S.A."/>
            <person name="Rahman M.S."/>
            <person name="Alam M."/>
            <person name="Yahiya A.S."/>
            <person name="Khan M.S."/>
            <person name="Azam M.S."/>
            <person name="Haque T."/>
            <person name="Lashkar M.Z.H."/>
            <person name="Akhand A.I."/>
            <person name="Morshed G."/>
            <person name="Roy S."/>
            <person name="Uddin K.S."/>
            <person name="Rabeya T."/>
            <person name="Hossain A.S."/>
            <person name="Chowdhury A."/>
            <person name="Snigdha A.R."/>
            <person name="Mortoza M.S."/>
            <person name="Matin S.A."/>
            <person name="Hoque S.M.E."/>
            <person name="Islam M.K."/>
            <person name="Roy D.K."/>
            <person name="Haider R."/>
            <person name="Moosa M.M."/>
            <person name="Elias S.M."/>
            <person name="Hasan A.M."/>
            <person name="Jahan S."/>
            <person name="Shafiuddin M."/>
            <person name="Mahmood N."/>
            <person name="Shommy N.S."/>
        </authorList>
    </citation>
    <scope>NUCLEOTIDE SEQUENCE [LARGE SCALE GENOMIC DNA]</scope>
    <source>
        <strain evidence="2">cv. O-4</strain>
    </source>
</reference>
<accession>A0A1R3GSF0</accession>
<keyword evidence="2" id="KW-1185">Reference proteome</keyword>
<evidence type="ECO:0000313" key="1">
    <source>
        <dbReference type="EMBL" id="OMO60979.1"/>
    </source>
</evidence>
<dbReference type="Proteomes" id="UP000187203">
    <property type="component" value="Unassembled WGS sequence"/>
</dbReference>
<organism evidence="1 2">
    <name type="scientific">Corchorus olitorius</name>
    <dbReference type="NCBI Taxonomy" id="93759"/>
    <lineage>
        <taxon>Eukaryota</taxon>
        <taxon>Viridiplantae</taxon>
        <taxon>Streptophyta</taxon>
        <taxon>Embryophyta</taxon>
        <taxon>Tracheophyta</taxon>
        <taxon>Spermatophyta</taxon>
        <taxon>Magnoliopsida</taxon>
        <taxon>eudicotyledons</taxon>
        <taxon>Gunneridae</taxon>
        <taxon>Pentapetalae</taxon>
        <taxon>rosids</taxon>
        <taxon>malvids</taxon>
        <taxon>Malvales</taxon>
        <taxon>Malvaceae</taxon>
        <taxon>Grewioideae</taxon>
        <taxon>Apeibeae</taxon>
        <taxon>Corchorus</taxon>
    </lineage>
</organism>
<name>A0A1R3GSF0_9ROSI</name>
<sequence length="32" mass="3600">MVVMKKPNMASFSFSPMLEGRVDGVGLWEMQP</sequence>